<evidence type="ECO:0000313" key="5">
    <source>
        <dbReference type="Proteomes" id="UP000006755"/>
    </source>
</evidence>
<dbReference type="RefSeq" id="WP_008485380.1">
    <property type="nucleotide sequence ID" value="NZ_AMRI01000019.1"/>
</dbReference>
<accession>K2ILB8</accession>
<evidence type="ECO:0000256" key="2">
    <source>
        <dbReference type="ARBA" id="ARBA00022679"/>
    </source>
</evidence>
<name>K2ILB8_9GAMM</name>
<keyword evidence="3" id="KW-0949">S-adenosyl-L-methionine</keyword>
<dbReference type="SUPFAM" id="SSF53335">
    <property type="entry name" value="S-adenosyl-L-methionine-dependent methyltransferases"/>
    <property type="match status" value="1"/>
</dbReference>
<keyword evidence="1 4" id="KW-0489">Methyltransferase</keyword>
<proteinExistence type="predicted"/>
<feature type="non-terminal residue" evidence="4">
    <location>
        <position position="239"/>
    </location>
</feature>
<dbReference type="AlphaFoldDB" id="K2ILB8"/>
<dbReference type="GO" id="GO:0008168">
    <property type="term" value="F:methyltransferase activity"/>
    <property type="evidence" value="ECO:0007669"/>
    <property type="project" value="UniProtKB-KW"/>
</dbReference>
<evidence type="ECO:0000256" key="1">
    <source>
        <dbReference type="ARBA" id="ARBA00022603"/>
    </source>
</evidence>
<sequence>MKTDRIFDGTLAAKFGRRIYDNYKGALRQHLVLRDLAALLTAPQAVLDIGGGNGDFSLLLARQGHQVTFTEPSAQMLAKAQAAFAEAGVNIDCRQQSLQEVNGQYPLVLFHAVLEWLGDQQGSLAQVMDRVEPGGHLSLLFYNRHSIDFNHLIRGNFRHLEKGRYGGHNSLTPHSPLWPETVYGWLEEAGWTLQAKTGIRCFSDYFQRGELEPDLATRIQWEEWVAQREPYRSLARYIH</sequence>
<organism evidence="4 5">
    <name type="scientific">Gallaecimonas xiamenensis 3-C-1</name>
    <dbReference type="NCBI Taxonomy" id="745411"/>
    <lineage>
        <taxon>Bacteria</taxon>
        <taxon>Pseudomonadati</taxon>
        <taxon>Pseudomonadota</taxon>
        <taxon>Gammaproteobacteria</taxon>
        <taxon>Enterobacterales</taxon>
        <taxon>Gallaecimonadaceae</taxon>
        <taxon>Gallaecimonas</taxon>
    </lineage>
</organism>
<evidence type="ECO:0000256" key="3">
    <source>
        <dbReference type="ARBA" id="ARBA00022691"/>
    </source>
</evidence>
<dbReference type="Proteomes" id="UP000006755">
    <property type="component" value="Unassembled WGS sequence"/>
</dbReference>
<dbReference type="Pfam" id="PF13489">
    <property type="entry name" value="Methyltransf_23"/>
    <property type="match status" value="1"/>
</dbReference>
<dbReference type="GO" id="GO:0032259">
    <property type="term" value="P:methylation"/>
    <property type="evidence" value="ECO:0007669"/>
    <property type="project" value="UniProtKB-KW"/>
</dbReference>
<dbReference type="PANTHER" id="PTHR43464">
    <property type="entry name" value="METHYLTRANSFERASE"/>
    <property type="match status" value="1"/>
</dbReference>
<evidence type="ECO:0000313" key="4">
    <source>
        <dbReference type="EMBL" id="EKE70931.1"/>
    </source>
</evidence>
<comment type="caution">
    <text evidence="4">The sequence shown here is derived from an EMBL/GenBank/DDBJ whole genome shotgun (WGS) entry which is preliminary data.</text>
</comment>
<dbReference type="PANTHER" id="PTHR43464:SF19">
    <property type="entry name" value="UBIQUINONE BIOSYNTHESIS O-METHYLTRANSFERASE, MITOCHONDRIAL"/>
    <property type="match status" value="1"/>
</dbReference>
<dbReference type="EMBL" id="AMRI01000019">
    <property type="protein sequence ID" value="EKE70931.1"/>
    <property type="molecule type" value="Genomic_DNA"/>
</dbReference>
<keyword evidence="2 4" id="KW-0808">Transferase</keyword>
<dbReference type="CDD" id="cd02440">
    <property type="entry name" value="AdoMet_MTases"/>
    <property type="match status" value="1"/>
</dbReference>
<dbReference type="Gene3D" id="3.40.50.150">
    <property type="entry name" value="Vaccinia Virus protein VP39"/>
    <property type="match status" value="1"/>
</dbReference>
<dbReference type="STRING" id="745411.B3C1_13084"/>
<protein>
    <submittedName>
        <fullName evidence="4">S-adenosyl-L-methionine-dependent methyltransferase</fullName>
    </submittedName>
</protein>
<gene>
    <name evidence="4" type="ORF">B3C1_13084</name>
</gene>
<reference evidence="4 5" key="1">
    <citation type="journal article" date="2012" name="J. Bacteriol.">
        <title>Genome Sequence of Gallaecimonas xiamenensis Type Strain 3-C-1.</title>
        <authorList>
            <person name="Lai Q."/>
            <person name="Wang L."/>
            <person name="Wang W."/>
            <person name="Shao Z."/>
        </authorList>
    </citation>
    <scope>NUCLEOTIDE SEQUENCE [LARGE SCALE GENOMIC DNA]</scope>
    <source>
        <strain evidence="4 5">3-C-1</strain>
    </source>
</reference>
<dbReference type="OrthoDB" id="4697647at2"/>
<dbReference type="eggNOG" id="COG2227">
    <property type="taxonomic scope" value="Bacteria"/>
</dbReference>
<dbReference type="InterPro" id="IPR029063">
    <property type="entry name" value="SAM-dependent_MTases_sf"/>
</dbReference>
<keyword evidence="5" id="KW-1185">Reference proteome</keyword>